<dbReference type="RefSeq" id="WP_163807263.1">
    <property type="nucleotide sequence ID" value="NZ_AP022620.1"/>
</dbReference>
<gene>
    <name evidence="4" type="ORF">MANY_52910</name>
</gene>
<evidence type="ECO:0000259" key="2">
    <source>
        <dbReference type="Pfam" id="PF14021"/>
    </source>
</evidence>
<dbReference type="InterPro" id="IPR025331">
    <property type="entry name" value="TNT"/>
</dbReference>
<reference evidence="4 5" key="1">
    <citation type="journal article" date="2019" name="Emerg. Microbes Infect.">
        <title>Comprehensive subspecies identification of 175 nontuberculous mycobacteria species based on 7547 genomic profiles.</title>
        <authorList>
            <person name="Matsumoto Y."/>
            <person name="Kinjo T."/>
            <person name="Motooka D."/>
            <person name="Nabeya D."/>
            <person name="Jung N."/>
            <person name="Uechi K."/>
            <person name="Horii T."/>
            <person name="Iida T."/>
            <person name="Fujita J."/>
            <person name="Nakamura S."/>
        </authorList>
    </citation>
    <scope>NUCLEOTIDE SEQUENCE [LARGE SCALE GENOMIC DNA]</scope>
    <source>
        <strain evidence="4 5">JCM 30275</strain>
    </source>
</reference>
<evidence type="ECO:0000256" key="1">
    <source>
        <dbReference type="SAM" id="MobiDB-lite"/>
    </source>
</evidence>
<feature type="compositionally biased region" description="Pro residues" evidence="1">
    <location>
        <begin position="500"/>
        <end position="519"/>
    </location>
</feature>
<feature type="domain" description="Outer membrane channel protein CpnT-like N-terminal" evidence="3">
    <location>
        <begin position="129"/>
        <end position="232"/>
    </location>
</feature>
<dbReference type="InterPro" id="IPR038332">
    <property type="entry name" value="PPE_sf"/>
</dbReference>
<dbReference type="InterPro" id="IPR057746">
    <property type="entry name" value="CpnT-like_N"/>
</dbReference>
<proteinExistence type="predicted"/>
<keyword evidence="5" id="KW-1185">Reference proteome</keyword>
<feature type="compositionally biased region" description="Basic and acidic residues" evidence="1">
    <location>
        <begin position="444"/>
        <end position="457"/>
    </location>
</feature>
<dbReference type="GO" id="GO:0050135">
    <property type="term" value="F:NADP+ nucleosidase activity"/>
    <property type="evidence" value="ECO:0007669"/>
    <property type="project" value="InterPro"/>
</dbReference>
<evidence type="ECO:0008006" key="6">
    <source>
        <dbReference type="Google" id="ProtNLM"/>
    </source>
</evidence>
<evidence type="ECO:0000313" key="4">
    <source>
        <dbReference type="EMBL" id="BBZ79954.1"/>
    </source>
</evidence>
<evidence type="ECO:0000259" key="3">
    <source>
        <dbReference type="Pfam" id="PF25547"/>
    </source>
</evidence>
<feature type="compositionally biased region" description="Low complexity" evidence="1">
    <location>
        <begin position="568"/>
        <end position="586"/>
    </location>
</feature>
<feature type="compositionally biased region" description="Low complexity" evidence="1">
    <location>
        <begin position="521"/>
        <end position="539"/>
    </location>
</feature>
<feature type="region of interest" description="Disordered" evidence="1">
    <location>
        <begin position="489"/>
        <end position="702"/>
    </location>
</feature>
<dbReference type="Gene3D" id="1.20.1260.20">
    <property type="entry name" value="PPE superfamily"/>
    <property type="match status" value="1"/>
</dbReference>
<feature type="compositionally biased region" description="Polar residues" evidence="1">
    <location>
        <begin position="489"/>
        <end position="498"/>
    </location>
</feature>
<dbReference type="Proteomes" id="UP000467249">
    <property type="component" value="Chromosome"/>
</dbReference>
<feature type="compositionally biased region" description="Low complexity" evidence="1">
    <location>
        <begin position="601"/>
        <end position="614"/>
    </location>
</feature>
<evidence type="ECO:0000313" key="5">
    <source>
        <dbReference type="Proteomes" id="UP000467249"/>
    </source>
</evidence>
<organism evidence="4 5">
    <name type="scientific">Mycolicibacterium anyangense</name>
    <dbReference type="NCBI Taxonomy" id="1431246"/>
    <lineage>
        <taxon>Bacteria</taxon>
        <taxon>Bacillati</taxon>
        <taxon>Actinomycetota</taxon>
        <taxon>Actinomycetes</taxon>
        <taxon>Mycobacteriales</taxon>
        <taxon>Mycobacteriaceae</taxon>
        <taxon>Mycolicibacterium</taxon>
    </lineage>
</organism>
<dbReference type="AlphaFoldDB" id="A0A6N4WIR5"/>
<accession>A0A6N4WIR5</accession>
<protein>
    <recommendedName>
        <fullName evidence="6">DUF4237 domain-containing protein</fullName>
    </recommendedName>
</protein>
<dbReference type="KEGG" id="many:MANY_52910"/>
<dbReference type="EMBL" id="AP022620">
    <property type="protein sequence ID" value="BBZ79954.1"/>
    <property type="molecule type" value="Genomic_DNA"/>
</dbReference>
<sequence>MGEPLRVDPAALSGAGSSVAGLSAGVEAAVSSLTAAYNADTGQDAAGAAFGLAYQDSAKALVSAVAKGVNALRHVGYLIQGSAAIYSRAEAAADISGAASPLPLPVEPPAYAAPGRTPDVNGPGQIAPILWYLVEALVGDVWPNGEPSELRAAAAAWNAFAAPLNAVTGQNAGATATIGAQQMPARERMQTAVHEIGTAMASLAGEAQQLANQLSSFASDVEATQNAIRDLLNKLASVVGSIFDKGILGTVIELVTDDAEEKIREVANDIKAVVANHKRQSAARKDLLAQLVNGITNYSRAIEILLRVEMVNYLGEDAGRVAANITDAFTDTMTGVGLQAINAVGGLATGFDPIGDPKGTWETIEGLGRQALTLNPMTAPVAFATDPHGSIDIVKDLTHFDDIVTSDRPFLGVGKLGFDVATIGVPGGSAAKAGAAARAAERAAARGELPTTERVEIDSPGMRPAAGDVNAVEQGADGVTAKLDELNKTTLDSGQSPAGSPGPLPKSPEPGGPLAPRDPVPSDSGPGPTGGRPTSAPTSADPVPSPVTHAADGNSAPKGEVHSAPGVSEGATSPAGAPGSGHAEAGQPAPAGSPAEGSLGGASSHSSDATASAGGAPGDRVPALVGAHGAEGAADGAGHGPHLGVGGGGSHGGSAEHGGGGGDHGHGGGHGEPPNHGPRDGNSGSDGHGPGPDVATGGDAAGGRDLLRAHEAGEHWTPVDNGPDNPHYGEPLEHPGSSPDPAPITDVNRDTWRLFEHPDELYGHDANGHALTKEQYDARYRELQPNGEVWDNYPPNTGAAADTRVRFSSIRAVIEHFGSKLDRIGWPGGEYLGIMENGVPAAFEARGLPIGSLDKPYYQYTLTGLLPDGWSVEVSEIAPAFGRDGGGMQLVFFNSRGVAVSVEDLIKGKVLE</sequence>
<feature type="domain" description="TNT" evidence="2">
    <location>
        <begin position="818"/>
        <end position="912"/>
    </location>
</feature>
<dbReference type="Pfam" id="PF25547">
    <property type="entry name" value="WXG100_2"/>
    <property type="match status" value="1"/>
</dbReference>
<feature type="region of interest" description="Disordered" evidence="1">
    <location>
        <begin position="444"/>
        <end position="468"/>
    </location>
</feature>
<name>A0A6N4WIR5_9MYCO</name>
<feature type="region of interest" description="Disordered" evidence="1">
    <location>
        <begin position="715"/>
        <end position="746"/>
    </location>
</feature>
<dbReference type="Pfam" id="PF14021">
    <property type="entry name" value="TNT"/>
    <property type="match status" value="1"/>
</dbReference>
<feature type="compositionally biased region" description="Gly residues" evidence="1">
    <location>
        <begin position="635"/>
        <end position="662"/>
    </location>
</feature>